<dbReference type="InterPro" id="IPR027363">
    <property type="entry name" value="M1Pi_N"/>
</dbReference>
<dbReference type="PANTHER" id="PTHR43475">
    <property type="entry name" value="METHYLTHIORIBOSE-1-PHOSPHATE ISOMERASE"/>
    <property type="match status" value="1"/>
</dbReference>
<dbReference type="NCBIfam" id="TIGR00512">
    <property type="entry name" value="salvage_mtnA"/>
    <property type="match status" value="1"/>
</dbReference>
<dbReference type="Proteomes" id="UP001151699">
    <property type="component" value="Chromosome X"/>
</dbReference>
<comment type="similarity">
    <text evidence="3">Belongs to the eIF-2B alpha/beta/delta subunits family.</text>
</comment>
<evidence type="ECO:0000313" key="10">
    <source>
        <dbReference type="Proteomes" id="UP001151699"/>
    </source>
</evidence>
<dbReference type="NCBIfam" id="NF004326">
    <property type="entry name" value="PRK05720.1"/>
    <property type="match status" value="1"/>
</dbReference>
<keyword evidence="8" id="KW-0539">Nucleus</keyword>
<dbReference type="NCBIfam" id="TIGR00524">
    <property type="entry name" value="eIF-2B_rel"/>
    <property type="match status" value="1"/>
</dbReference>
<dbReference type="InterPro" id="IPR042529">
    <property type="entry name" value="IF_2B-like_C"/>
</dbReference>
<dbReference type="GO" id="GO:0005737">
    <property type="term" value="C:cytoplasm"/>
    <property type="evidence" value="ECO:0007669"/>
    <property type="project" value="UniProtKB-SubCell"/>
</dbReference>
<dbReference type="SUPFAM" id="SSF100950">
    <property type="entry name" value="NagB/RpiA/CoA transferase-like"/>
    <property type="match status" value="1"/>
</dbReference>
<dbReference type="InterPro" id="IPR000649">
    <property type="entry name" value="IF-2B-related"/>
</dbReference>
<proteinExistence type="inferred from homology"/>
<protein>
    <submittedName>
        <fullName evidence="9">Methylthioribose-1-phosphate isomerase</fullName>
    </submittedName>
</protein>
<gene>
    <name evidence="9" type="ORF">Bhyg_12691</name>
</gene>
<evidence type="ECO:0000256" key="1">
    <source>
        <dbReference type="ARBA" id="ARBA00004123"/>
    </source>
</evidence>
<name>A0A9Q0MYQ7_9DIPT</name>
<keyword evidence="10" id="KW-1185">Reference proteome</keyword>
<evidence type="ECO:0000256" key="3">
    <source>
        <dbReference type="ARBA" id="ARBA00007251"/>
    </source>
</evidence>
<evidence type="ECO:0000256" key="5">
    <source>
        <dbReference type="ARBA" id="ARBA00022605"/>
    </source>
</evidence>
<dbReference type="Gene3D" id="1.20.120.420">
    <property type="entry name" value="translation initiation factor eif-2b, domain 1"/>
    <property type="match status" value="1"/>
</dbReference>
<dbReference type="Gene3D" id="3.40.50.10470">
    <property type="entry name" value="Translation initiation factor eif-2b, domain 2"/>
    <property type="match status" value="1"/>
</dbReference>
<dbReference type="GO" id="GO:0005634">
    <property type="term" value="C:nucleus"/>
    <property type="evidence" value="ECO:0007669"/>
    <property type="project" value="UniProtKB-SubCell"/>
</dbReference>
<evidence type="ECO:0000256" key="7">
    <source>
        <dbReference type="ARBA" id="ARBA00023235"/>
    </source>
</evidence>
<reference evidence="9" key="1">
    <citation type="submission" date="2022-07" db="EMBL/GenBank/DDBJ databases">
        <authorList>
            <person name="Trinca V."/>
            <person name="Uliana J.V.C."/>
            <person name="Torres T.T."/>
            <person name="Ward R.J."/>
            <person name="Monesi N."/>
        </authorList>
    </citation>
    <scope>NUCLEOTIDE SEQUENCE</scope>
    <source>
        <strain evidence="9">HSMRA1968</strain>
        <tissue evidence="9">Whole embryos</tissue>
    </source>
</reference>
<dbReference type="GO" id="GO:0019509">
    <property type="term" value="P:L-methionine salvage from methylthioadenosine"/>
    <property type="evidence" value="ECO:0007669"/>
    <property type="project" value="TreeGrafter"/>
</dbReference>
<sequence length="390" mass="42344">RLSRADFEEIFSLVSFIKPLFVDVNISTTIFSGLESIKYNSGNLEILDQLLLPVQSKYVSVKGVEDGWKVINKMQVRGAPAIAIVGCLSLAVEVHPETFDSKKSLRQEIEGKLNYLVSARPTAVNMKIAADELMALANNLSKNDEISVDEMKQKFLQSTEAMLQKDIADNMMIGTNGANAILANVTGDGPISLLTHCNTGSLATAGYGTALGVVRKVHELKRLEHIYCTETRPYNQGARLTAYELVHDKLPATLVLDSMVAALLRSRNIAAVVVGADRVAANGDTANKIGTYQIAVVARHHNVPFYIAAPLTSIDLTITSGDHIIIEKRPDREMTHVGEHRIAAPGIGCWNPAFDVTPAELITGIITEKGVFTPAELNDRVKEIIGSTNT</sequence>
<evidence type="ECO:0000313" key="9">
    <source>
        <dbReference type="EMBL" id="KAJ6639944.1"/>
    </source>
</evidence>
<dbReference type="AlphaFoldDB" id="A0A9Q0MYQ7"/>
<comment type="caution">
    <text evidence="9">The sequence shown here is derived from an EMBL/GenBank/DDBJ whole genome shotgun (WGS) entry which is preliminary data.</text>
</comment>
<dbReference type="FunFam" id="1.20.120.420:FF:000010">
    <property type="entry name" value="Methylthioribose-1-phosphate isomerase"/>
    <property type="match status" value="1"/>
</dbReference>
<keyword evidence="7 9" id="KW-0413">Isomerase</keyword>
<evidence type="ECO:0000256" key="2">
    <source>
        <dbReference type="ARBA" id="ARBA00004496"/>
    </source>
</evidence>
<dbReference type="FunFam" id="3.40.50.10470:FF:000003">
    <property type="entry name" value="Methylthioribose-1-phosphate isomerase"/>
    <property type="match status" value="1"/>
</dbReference>
<dbReference type="InterPro" id="IPR037171">
    <property type="entry name" value="NagB/RpiA_transferase-like"/>
</dbReference>
<dbReference type="Pfam" id="PF01008">
    <property type="entry name" value="IF-2B"/>
    <property type="match status" value="1"/>
</dbReference>
<keyword evidence="5" id="KW-0028">Amino-acid biosynthesis</keyword>
<dbReference type="GO" id="GO:0046523">
    <property type="term" value="F:S-methyl-5-thioribose-1-phosphate isomerase activity"/>
    <property type="evidence" value="ECO:0007669"/>
    <property type="project" value="TreeGrafter"/>
</dbReference>
<feature type="non-terminal residue" evidence="9">
    <location>
        <position position="1"/>
    </location>
</feature>
<accession>A0A9Q0MYQ7</accession>
<evidence type="ECO:0000256" key="8">
    <source>
        <dbReference type="ARBA" id="ARBA00023242"/>
    </source>
</evidence>
<dbReference type="PANTHER" id="PTHR43475:SF1">
    <property type="entry name" value="METHYLTHIORIBOSE-1-PHOSPHATE ISOMERASE"/>
    <property type="match status" value="1"/>
</dbReference>
<keyword evidence="6" id="KW-0486">Methionine biosynthesis</keyword>
<dbReference type="InterPro" id="IPR005251">
    <property type="entry name" value="IF-M1Pi"/>
</dbReference>
<dbReference type="HAMAP" id="MF_01678">
    <property type="entry name" value="Salvage_MtnA"/>
    <property type="match status" value="1"/>
</dbReference>
<evidence type="ECO:0000256" key="6">
    <source>
        <dbReference type="ARBA" id="ARBA00023167"/>
    </source>
</evidence>
<dbReference type="OrthoDB" id="2461at2759"/>
<keyword evidence="4" id="KW-0963">Cytoplasm</keyword>
<feature type="non-terminal residue" evidence="9">
    <location>
        <position position="390"/>
    </location>
</feature>
<organism evidence="9 10">
    <name type="scientific">Pseudolycoriella hygida</name>
    <dbReference type="NCBI Taxonomy" id="35572"/>
    <lineage>
        <taxon>Eukaryota</taxon>
        <taxon>Metazoa</taxon>
        <taxon>Ecdysozoa</taxon>
        <taxon>Arthropoda</taxon>
        <taxon>Hexapoda</taxon>
        <taxon>Insecta</taxon>
        <taxon>Pterygota</taxon>
        <taxon>Neoptera</taxon>
        <taxon>Endopterygota</taxon>
        <taxon>Diptera</taxon>
        <taxon>Nematocera</taxon>
        <taxon>Sciaroidea</taxon>
        <taxon>Sciaridae</taxon>
        <taxon>Pseudolycoriella</taxon>
    </lineage>
</organism>
<evidence type="ECO:0000256" key="4">
    <source>
        <dbReference type="ARBA" id="ARBA00022490"/>
    </source>
</evidence>
<dbReference type="EMBL" id="WJQU01000003">
    <property type="protein sequence ID" value="KAJ6639944.1"/>
    <property type="molecule type" value="Genomic_DNA"/>
</dbReference>
<comment type="subcellular location">
    <subcellularLocation>
        <location evidence="2">Cytoplasm</location>
    </subcellularLocation>
    <subcellularLocation>
        <location evidence="1">Nucleus</location>
    </subcellularLocation>
</comment>
<dbReference type="InterPro" id="IPR011559">
    <property type="entry name" value="Initiation_fac_2B_a/b/d"/>
</dbReference>